<protein>
    <submittedName>
        <fullName evidence="2">Uncharacterized protein</fullName>
    </submittedName>
</protein>
<organism evidence="2">
    <name type="scientific">uncultured Acetobacteraceae bacterium</name>
    <dbReference type="NCBI Taxonomy" id="169975"/>
    <lineage>
        <taxon>Bacteria</taxon>
        <taxon>Pseudomonadati</taxon>
        <taxon>Pseudomonadota</taxon>
        <taxon>Alphaproteobacteria</taxon>
        <taxon>Acetobacterales</taxon>
        <taxon>Acetobacteraceae</taxon>
        <taxon>environmental samples</taxon>
    </lineage>
</organism>
<sequence length="127" mass="13749">GPPHPPQRLRPVPGRRGDRRLPHRAAAIRAGRGVRRPGRQRGAGRPDPARGRLPGLAHRPPRPRPAARDAGPAGAAGGGGHPLRLAALHHPLRPEREPELRRHQHRLGLQRLRAAAAPGHRRATGHL</sequence>
<dbReference type="EMBL" id="CADCTG010000250">
    <property type="protein sequence ID" value="CAA9274445.1"/>
    <property type="molecule type" value="Genomic_DNA"/>
</dbReference>
<feature type="compositionally biased region" description="Low complexity" evidence="1">
    <location>
        <begin position="43"/>
        <end position="58"/>
    </location>
</feature>
<feature type="non-terminal residue" evidence="2">
    <location>
        <position position="1"/>
    </location>
</feature>
<gene>
    <name evidence="2" type="ORF">AVDCRST_MAG08-3309</name>
</gene>
<feature type="region of interest" description="Disordered" evidence="1">
    <location>
        <begin position="1"/>
        <end position="84"/>
    </location>
</feature>
<evidence type="ECO:0000256" key="1">
    <source>
        <dbReference type="SAM" id="MobiDB-lite"/>
    </source>
</evidence>
<name>A0A6J4JCM4_9PROT</name>
<evidence type="ECO:0000313" key="2">
    <source>
        <dbReference type="EMBL" id="CAA9274445.1"/>
    </source>
</evidence>
<reference evidence="2" key="1">
    <citation type="submission" date="2020-02" db="EMBL/GenBank/DDBJ databases">
        <authorList>
            <person name="Meier V. D."/>
        </authorList>
    </citation>
    <scope>NUCLEOTIDE SEQUENCE</scope>
    <source>
        <strain evidence="2">AVDCRST_MAG08</strain>
    </source>
</reference>
<accession>A0A6J4JCM4</accession>
<feature type="non-terminal residue" evidence="2">
    <location>
        <position position="127"/>
    </location>
</feature>
<dbReference type="AlphaFoldDB" id="A0A6J4JCM4"/>
<proteinExistence type="predicted"/>